<accession>A0ABV2T1M6</accession>
<dbReference type="EMBL" id="JBEXAC010000001">
    <property type="protein sequence ID" value="MET6996933.1"/>
    <property type="molecule type" value="Genomic_DNA"/>
</dbReference>
<keyword evidence="2" id="KW-1185">Reference proteome</keyword>
<evidence type="ECO:0000313" key="2">
    <source>
        <dbReference type="Proteomes" id="UP001549749"/>
    </source>
</evidence>
<reference evidence="1 2" key="1">
    <citation type="submission" date="2024-06" db="EMBL/GenBank/DDBJ databases">
        <title>Chitinophaga defluvii sp. nov., isolated from municipal sewage.</title>
        <authorList>
            <person name="Zhang L."/>
        </authorList>
    </citation>
    <scope>NUCLEOTIDE SEQUENCE [LARGE SCALE GENOMIC DNA]</scope>
    <source>
        <strain evidence="1 2">H8</strain>
    </source>
</reference>
<proteinExistence type="predicted"/>
<dbReference type="RefSeq" id="WP_354659574.1">
    <property type="nucleotide sequence ID" value="NZ_JBEXAC010000001.1"/>
</dbReference>
<dbReference type="Proteomes" id="UP001549749">
    <property type="component" value="Unassembled WGS sequence"/>
</dbReference>
<evidence type="ECO:0000313" key="1">
    <source>
        <dbReference type="EMBL" id="MET6996933.1"/>
    </source>
</evidence>
<name>A0ABV2T1M6_9BACT</name>
<comment type="caution">
    <text evidence="1">The sequence shown here is derived from an EMBL/GenBank/DDBJ whole genome shotgun (WGS) entry which is preliminary data.</text>
</comment>
<protein>
    <submittedName>
        <fullName evidence="1">Uncharacterized protein</fullName>
    </submittedName>
</protein>
<sequence length="66" mass="7472">MKESVQHKIDHIMQLAATSIKASDFKHDESTSRVNNDSLSMSIRNEAEANLFLTELDAIVKAEQRK</sequence>
<gene>
    <name evidence="1" type="ORF">ABR189_06120</name>
</gene>
<organism evidence="1 2">
    <name type="scientific">Chitinophaga defluvii</name>
    <dbReference type="NCBI Taxonomy" id="3163343"/>
    <lineage>
        <taxon>Bacteria</taxon>
        <taxon>Pseudomonadati</taxon>
        <taxon>Bacteroidota</taxon>
        <taxon>Chitinophagia</taxon>
        <taxon>Chitinophagales</taxon>
        <taxon>Chitinophagaceae</taxon>
        <taxon>Chitinophaga</taxon>
    </lineage>
</organism>